<comment type="caution">
    <text evidence="2">The sequence shown here is derived from an EMBL/GenBank/DDBJ whole genome shotgun (WGS) entry which is preliminary data.</text>
</comment>
<organism evidence="2 3">
    <name type="scientific">Aldrovandia affinis</name>
    <dbReference type="NCBI Taxonomy" id="143900"/>
    <lineage>
        <taxon>Eukaryota</taxon>
        <taxon>Metazoa</taxon>
        <taxon>Chordata</taxon>
        <taxon>Craniata</taxon>
        <taxon>Vertebrata</taxon>
        <taxon>Euteleostomi</taxon>
        <taxon>Actinopterygii</taxon>
        <taxon>Neopterygii</taxon>
        <taxon>Teleostei</taxon>
        <taxon>Notacanthiformes</taxon>
        <taxon>Halosauridae</taxon>
        <taxon>Aldrovandia</taxon>
    </lineage>
</organism>
<accession>A0AAD7RI23</accession>
<reference evidence="2" key="1">
    <citation type="journal article" date="2023" name="Science">
        <title>Genome structures resolve the early diversification of teleost fishes.</title>
        <authorList>
            <person name="Parey E."/>
            <person name="Louis A."/>
            <person name="Montfort J."/>
            <person name="Bouchez O."/>
            <person name="Roques C."/>
            <person name="Iampietro C."/>
            <person name="Lluch J."/>
            <person name="Castinel A."/>
            <person name="Donnadieu C."/>
            <person name="Desvignes T."/>
            <person name="Floi Bucao C."/>
            <person name="Jouanno E."/>
            <person name="Wen M."/>
            <person name="Mejri S."/>
            <person name="Dirks R."/>
            <person name="Jansen H."/>
            <person name="Henkel C."/>
            <person name="Chen W.J."/>
            <person name="Zahm M."/>
            <person name="Cabau C."/>
            <person name="Klopp C."/>
            <person name="Thompson A.W."/>
            <person name="Robinson-Rechavi M."/>
            <person name="Braasch I."/>
            <person name="Lecointre G."/>
            <person name="Bobe J."/>
            <person name="Postlethwait J.H."/>
            <person name="Berthelot C."/>
            <person name="Roest Crollius H."/>
            <person name="Guiguen Y."/>
        </authorList>
    </citation>
    <scope>NUCLEOTIDE SEQUENCE</scope>
    <source>
        <strain evidence="2">NC1722</strain>
    </source>
</reference>
<evidence type="ECO:0000313" key="2">
    <source>
        <dbReference type="EMBL" id="KAJ8384307.1"/>
    </source>
</evidence>
<name>A0AAD7RI23_9TELE</name>
<protein>
    <submittedName>
        <fullName evidence="2">Uncharacterized protein</fullName>
    </submittedName>
</protein>
<feature type="compositionally biased region" description="Basic and acidic residues" evidence="1">
    <location>
        <begin position="1"/>
        <end position="13"/>
    </location>
</feature>
<evidence type="ECO:0000256" key="1">
    <source>
        <dbReference type="SAM" id="MobiDB-lite"/>
    </source>
</evidence>
<keyword evidence="3" id="KW-1185">Reference proteome</keyword>
<dbReference type="AlphaFoldDB" id="A0AAD7RI23"/>
<dbReference type="Proteomes" id="UP001221898">
    <property type="component" value="Unassembled WGS sequence"/>
</dbReference>
<gene>
    <name evidence="2" type="ORF">AAFF_G00206640</name>
</gene>
<feature type="region of interest" description="Disordered" evidence="1">
    <location>
        <begin position="1"/>
        <end position="51"/>
    </location>
</feature>
<evidence type="ECO:0000313" key="3">
    <source>
        <dbReference type="Proteomes" id="UP001221898"/>
    </source>
</evidence>
<dbReference type="EMBL" id="JAINUG010000274">
    <property type="protein sequence ID" value="KAJ8384307.1"/>
    <property type="molecule type" value="Genomic_DNA"/>
</dbReference>
<sequence length="88" mass="9767">MVYGRERGNDSEPSRPALVLPHVASERERPFQRRSALTDGNVDAAPRGRATSLRRLCPEQLRKFTSGEAGCGHLPPATMALFNRWCCS</sequence>
<proteinExistence type="predicted"/>